<evidence type="ECO:0000313" key="2">
    <source>
        <dbReference type="Proteomes" id="UP001234202"/>
    </source>
</evidence>
<keyword evidence="2" id="KW-1185">Reference proteome</keyword>
<accession>A0ACC2X5V4</accession>
<reference evidence="1" key="1">
    <citation type="submission" date="2023-04" db="EMBL/GenBank/DDBJ databases">
        <title>Draft Genome sequencing of Naganishia species isolated from polar environments using Oxford Nanopore Technology.</title>
        <authorList>
            <person name="Leo P."/>
            <person name="Venkateswaran K."/>
        </authorList>
    </citation>
    <scope>NUCLEOTIDE SEQUENCE</scope>
    <source>
        <strain evidence="1">DBVPG 5303</strain>
    </source>
</reference>
<dbReference type="Proteomes" id="UP001234202">
    <property type="component" value="Unassembled WGS sequence"/>
</dbReference>
<evidence type="ECO:0000313" key="1">
    <source>
        <dbReference type="EMBL" id="KAJ9118970.1"/>
    </source>
</evidence>
<dbReference type="EMBL" id="JASBWV010000026">
    <property type="protein sequence ID" value="KAJ9118970.1"/>
    <property type="molecule type" value="Genomic_DNA"/>
</dbReference>
<proteinExistence type="predicted"/>
<gene>
    <name evidence="1" type="ORF">QFC24_005936</name>
</gene>
<sequence>MTDAVNETEALFDSAAFSTFTSSSNQKDRWPQPILNLAFAILHRIETLLFYAGIHPSYITFRLRMTFQLLASRFSPFPVQDYNKGLNEETGMSDSPSGSEFDGIAMTTKTRTIDVVRRRAKVSEQVLTGSSYPGMVNLSGTLCYMNSILQHLDSVIELAEEVDLNTPVTDALSVTLEQLNTPSPSSRPHPLRPYALVEALSTLPSVRRLLQTREHQDAHELFLLLTNAISDELAKLDVERRKDKGLGEVLDFHKSVMQQLAVAKEGGTNEYNPMGRWKAKEKTRILSPWEGLSANRRICLKCGWCEGIRYETMGAMDVTLPASGFIPLEACLKHFTAIDIIDDAYCDRCTLRLTLNYYLSEAERLGKPKDEAGQSSTARKKRAANARKMANRLSNLLETGDIANMEQMESLQDCKWLKATSRSARQSMIARPPQILALHLSRSGFTPYGELYKKTANVGFPLVLDITDFTTSGALHTKADGSISRHADKEWQEETPRLEDTAPPRSLYRLDAVICHYGYTSSFGHFVAYRRKPDTILGPALAHKSCSDYCECENCQLTGQVRDSARLPLKNWLRISDADVEEVGDAEVLAEKMSAFLLFYEKVGDKRDEIPLDTGISGFPVMNQGTIAEALSNLNENSGMRYRSNHIENRDAKL</sequence>
<comment type="caution">
    <text evidence="1">The sequence shown here is derived from an EMBL/GenBank/DDBJ whole genome shotgun (WGS) entry which is preliminary data.</text>
</comment>
<organism evidence="1 2">
    <name type="scientific">Naganishia onofrii</name>
    <dbReference type="NCBI Taxonomy" id="1851511"/>
    <lineage>
        <taxon>Eukaryota</taxon>
        <taxon>Fungi</taxon>
        <taxon>Dikarya</taxon>
        <taxon>Basidiomycota</taxon>
        <taxon>Agaricomycotina</taxon>
        <taxon>Tremellomycetes</taxon>
        <taxon>Filobasidiales</taxon>
        <taxon>Filobasidiaceae</taxon>
        <taxon>Naganishia</taxon>
    </lineage>
</organism>
<name>A0ACC2X5V4_9TREE</name>
<protein>
    <submittedName>
        <fullName evidence="1">Uncharacterized protein</fullName>
    </submittedName>
</protein>